<dbReference type="EMBL" id="JH818187">
    <property type="protein sequence ID" value="EKC21587.1"/>
    <property type="molecule type" value="Genomic_DNA"/>
</dbReference>
<feature type="compositionally biased region" description="Polar residues" evidence="1">
    <location>
        <begin position="7"/>
        <end position="22"/>
    </location>
</feature>
<accession>K1PCT3</accession>
<proteinExistence type="predicted"/>
<feature type="region of interest" description="Disordered" evidence="1">
    <location>
        <begin position="56"/>
        <end position="88"/>
    </location>
</feature>
<dbReference type="AlphaFoldDB" id="K1PCT3"/>
<gene>
    <name evidence="2" type="ORF">CGI_10003679</name>
</gene>
<feature type="region of interest" description="Disordered" evidence="1">
    <location>
        <begin position="1"/>
        <end position="39"/>
    </location>
</feature>
<dbReference type="InParanoid" id="K1PCT3"/>
<evidence type="ECO:0000256" key="1">
    <source>
        <dbReference type="SAM" id="MobiDB-lite"/>
    </source>
</evidence>
<organism evidence="2">
    <name type="scientific">Magallana gigas</name>
    <name type="common">Pacific oyster</name>
    <name type="synonym">Crassostrea gigas</name>
    <dbReference type="NCBI Taxonomy" id="29159"/>
    <lineage>
        <taxon>Eukaryota</taxon>
        <taxon>Metazoa</taxon>
        <taxon>Spiralia</taxon>
        <taxon>Lophotrochozoa</taxon>
        <taxon>Mollusca</taxon>
        <taxon>Bivalvia</taxon>
        <taxon>Autobranchia</taxon>
        <taxon>Pteriomorphia</taxon>
        <taxon>Ostreida</taxon>
        <taxon>Ostreoidea</taxon>
        <taxon>Ostreidae</taxon>
        <taxon>Magallana</taxon>
    </lineage>
</organism>
<reference evidence="2" key="1">
    <citation type="journal article" date="2012" name="Nature">
        <title>The oyster genome reveals stress adaptation and complexity of shell formation.</title>
        <authorList>
            <person name="Zhang G."/>
            <person name="Fang X."/>
            <person name="Guo X."/>
            <person name="Li L."/>
            <person name="Luo R."/>
            <person name="Xu F."/>
            <person name="Yang P."/>
            <person name="Zhang L."/>
            <person name="Wang X."/>
            <person name="Qi H."/>
            <person name="Xiong Z."/>
            <person name="Que H."/>
            <person name="Xie Y."/>
            <person name="Holland P.W."/>
            <person name="Paps J."/>
            <person name="Zhu Y."/>
            <person name="Wu F."/>
            <person name="Chen Y."/>
            <person name="Wang J."/>
            <person name="Peng C."/>
            <person name="Meng J."/>
            <person name="Yang L."/>
            <person name="Liu J."/>
            <person name="Wen B."/>
            <person name="Zhang N."/>
            <person name="Huang Z."/>
            <person name="Zhu Q."/>
            <person name="Feng Y."/>
            <person name="Mount A."/>
            <person name="Hedgecock D."/>
            <person name="Xu Z."/>
            <person name="Liu Y."/>
            <person name="Domazet-Loso T."/>
            <person name="Du Y."/>
            <person name="Sun X."/>
            <person name="Zhang S."/>
            <person name="Liu B."/>
            <person name="Cheng P."/>
            <person name="Jiang X."/>
            <person name="Li J."/>
            <person name="Fan D."/>
            <person name="Wang W."/>
            <person name="Fu W."/>
            <person name="Wang T."/>
            <person name="Wang B."/>
            <person name="Zhang J."/>
            <person name="Peng Z."/>
            <person name="Li Y."/>
            <person name="Li N."/>
            <person name="Wang J."/>
            <person name="Chen M."/>
            <person name="He Y."/>
            <person name="Tan F."/>
            <person name="Song X."/>
            <person name="Zheng Q."/>
            <person name="Huang R."/>
            <person name="Yang H."/>
            <person name="Du X."/>
            <person name="Chen L."/>
            <person name="Yang M."/>
            <person name="Gaffney P.M."/>
            <person name="Wang S."/>
            <person name="Luo L."/>
            <person name="She Z."/>
            <person name="Ming Y."/>
            <person name="Huang W."/>
            <person name="Zhang S."/>
            <person name="Huang B."/>
            <person name="Zhang Y."/>
            <person name="Qu T."/>
            <person name="Ni P."/>
            <person name="Miao G."/>
            <person name="Wang J."/>
            <person name="Wang Q."/>
            <person name="Steinberg C.E."/>
            <person name="Wang H."/>
            <person name="Li N."/>
            <person name="Qian L."/>
            <person name="Zhang G."/>
            <person name="Li Y."/>
            <person name="Yang H."/>
            <person name="Liu X."/>
            <person name="Wang J."/>
            <person name="Yin Y."/>
            <person name="Wang J."/>
        </authorList>
    </citation>
    <scope>NUCLEOTIDE SEQUENCE [LARGE SCALE GENOMIC DNA]</scope>
    <source>
        <strain evidence="2">05x7-T-G4-1.051#20</strain>
    </source>
</reference>
<sequence length="88" mass="10089">MERKNRNSQMASNTGTISTKLAQQLLEEEKNEESPWTKYYRPDPELVRKYLEEKAAMSTQQKNAGDAPREVASPSAPTLYPRVPMMDE</sequence>
<dbReference type="HOGENOM" id="CLU_2724659_0_0_1"/>
<protein>
    <submittedName>
        <fullName evidence="2">Uncharacterized protein</fullName>
    </submittedName>
</protein>
<name>K1PCT3_MAGGI</name>
<evidence type="ECO:0000313" key="2">
    <source>
        <dbReference type="EMBL" id="EKC21587.1"/>
    </source>
</evidence>